<comment type="caution">
    <text evidence="1">The sequence shown here is derived from an EMBL/GenBank/DDBJ whole genome shotgun (WGS) entry which is preliminary data.</text>
</comment>
<evidence type="ECO:0000313" key="1">
    <source>
        <dbReference type="EMBL" id="MET6991021.1"/>
    </source>
</evidence>
<name>A0ABV2SV44_9FLAO</name>
<proteinExistence type="predicted"/>
<evidence type="ECO:0008006" key="3">
    <source>
        <dbReference type="Google" id="ProtNLM"/>
    </source>
</evidence>
<keyword evidence="2" id="KW-1185">Reference proteome</keyword>
<dbReference type="Proteomes" id="UP001549799">
    <property type="component" value="Unassembled WGS sequence"/>
</dbReference>
<organism evidence="1 2">
    <name type="scientific">Sediminicola arcticus</name>
    <dbReference type="NCBI Taxonomy" id="1574308"/>
    <lineage>
        <taxon>Bacteria</taxon>
        <taxon>Pseudomonadati</taxon>
        <taxon>Bacteroidota</taxon>
        <taxon>Flavobacteriia</taxon>
        <taxon>Flavobacteriales</taxon>
        <taxon>Flavobacteriaceae</taxon>
        <taxon>Sediminicola</taxon>
    </lineage>
</organism>
<protein>
    <recommendedName>
        <fullName evidence="3">N-acetyltransferase domain-containing protein</fullName>
    </recommendedName>
</protein>
<dbReference type="EMBL" id="JBEXAE010000004">
    <property type="protein sequence ID" value="MET6991021.1"/>
    <property type="molecule type" value="Genomic_DNA"/>
</dbReference>
<evidence type="ECO:0000313" key="2">
    <source>
        <dbReference type="Proteomes" id="UP001549799"/>
    </source>
</evidence>
<reference evidence="1 2" key="1">
    <citation type="submission" date="2024-07" db="EMBL/GenBank/DDBJ databases">
        <title>The genome sequence of type strain Sediminicola arcticus GDMCC 1.2805.</title>
        <authorList>
            <person name="Liu Y."/>
        </authorList>
    </citation>
    <scope>NUCLEOTIDE SEQUENCE [LARGE SCALE GENOMIC DNA]</scope>
    <source>
        <strain evidence="1 2">GDMCC 1.2805</strain>
    </source>
</reference>
<sequence>MPNIISLNRSQLKQAIVENKYWQNGHSLLTVNTANWLTQNPYLEDSDICAIIGLENNQIIASIEIIPDQFLLETGTYTKKFWLKNWMVSKDFSSDNGSSSKIGSLLFFEAINKLDGQILVGTYTKITEKFYNNKRLFHELSNRTISTLFFKLPTNLLIKRKKQFKYLNPLVNFINLGIYNFYLFTTQLAHRKLNKSFQIIPIPEIDKEALDFIQERSKNDFTKKNEKYIKWKLDNIQFNFKNELDGPTEKIKSFKIKRDNVLIGLLSFAIDKYALEIKLFFAKDEESHRLCISALMQLFFKANAYYINTTNKNIVKSIEQNYKPFFTHQNEKKVVAYNNIKISNKTVILRDLDGR</sequence>
<dbReference type="RefSeq" id="WP_354615419.1">
    <property type="nucleotide sequence ID" value="NZ_JBEXAE010000004.1"/>
</dbReference>
<gene>
    <name evidence="1" type="ORF">ABXZ36_10215</name>
</gene>
<accession>A0ABV2SV44</accession>